<dbReference type="Proteomes" id="UP000005307">
    <property type="component" value="Chromosome"/>
</dbReference>
<accession>M9RI21</accession>
<evidence type="ECO:0000313" key="1">
    <source>
        <dbReference type="EMBL" id="AGI69455.1"/>
    </source>
</evidence>
<sequence>MSIWTCPFCGLHQTVTRVKTSTVEIAFEIHDCAGGPMGLRGIAVGCSNESCKKVQVTAEVIAAKTGQIGFKSMTPKRPFRRKLFQTA</sequence>
<dbReference type="EMBL" id="CP003740">
    <property type="protein sequence ID" value="AGI69455.1"/>
    <property type="molecule type" value="Genomic_DNA"/>
</dbReference>
<organism evidence="1 2">
    <name type="scientific">Octadecabacter antarcticus 307</name>
    <dbReference type="NCBI Taxonomy" id="391626"/>
    <lineage>
        <taxon>Bacteria</taxon>
        <taxon>Pseudomonadati</taxon>
        <taxon>Pseudomonadota</taxon>
        <taxon>Alphaproteobacteria</taxon>
        <taxon>Rhodobacterales</taxon>
        <taxon>Roseobacteraceae</taxon>
        <taxon>Octadecabacter</taxon>
    </lineage>
</organism>
<keyword evidence="2" id="KW-1185">Reference proteome</keyword>
<name>M9RI21_9RHOB</name>
<dbReference type="AlphaFoldDB" id="M9RI21"/>
<protein>
    <submittedName>
        <fullName evidence="1">Uncharacterized protein</fullName>
    </submittedName>
</protein>
<proteinExistence type="predicted"/>
<reference evidence="1 2" key="1">
    <citation type="journal article" date="2013" name="PLoS ONE">
        <title>Poles Apart: Arctic and Antarctic Octadecabacter strains Share High Genome Plasticity and a New Type of Xanthorhodopsin.</title>
        <authorList>
            <person name="Vollmers J."/>
            <person name="Voget S."/>
            <person name="Dietrich S."/>
            <person name="Gollnow K."/>
            <person name="Smits M."/>
            <person name="Meyer K."/>
            <person name="Brinkhoff T."/>
            <person name="Simon M."/>
            <person name="Daniel R."/>
        </authorList>
    </citation>
    <scope>NUCLEOTIDE SEQUENCE [LARGE SCALE GENOMIC DNA]</scope>
    <source>
        <strain evidence="1 2">307</strain>
    </source>
</reference>
<dbReference type="KEGG" id="oat:OAN307_c40350"/>
<dbReference type="HOGENOM" id="CLU_2480290_0_0_5"/>
<gene>
    <name evidence="1" type="ORF">OAN307_c40350</name>
</gene>
<evidence type="ECO:0000313" key="2">
    <source>
        <dbReference type="Proteomes" id="UP000005307"/>
    </source>
</evidence>
<dbReference type="STRING" id="391626.OAN307_c40350"/>